<evidence type="ECO:0000259" key="6">
    <source>
        <dbReference type="PROSITE" id="PS51900"/>
    </source>
</evidence>
<dbReference type="CDD" id="cd00397">
    <property type="entry name" value="DNA_BRE_C"/>
    <property type="match status" value="1"/>
</dbReference>
<dbReference type="PROSITE" id="PS51898">
    <property type="entry name" value="TYR_RECOMBINASE"/>
    <property type="match status" value="1"/>
</dbReference>
<feature type="domain" description="Core-binding (CB)" evidence="6">
    <location>
        <begin position="20"/>
        <end position="111"/>
    </location>
</feature>
<gene>
    <name evidence="7" type="ORF">HA338_10740</name>
</gene>
<dbReference type="Gene3D" id="1.10.150.130">
    <property type="match status" value="1"/>
</dbReference>
<dbReference type="PROSITE" id="PS51900">
    <property type="entry name" value="CB"/>
    <property type="match status" value="1"/>
</dbReference>
<dbReference type="OMA" id="EAPLWVT"/>
<evidence type="ECO:0000256" key="1">
    <source>
        <dbReference type="ARBA" id="ARBA00022908"/>
    </source>
</evidence>
<dbReference type="RefSeq" id="WP_011022205.1">
    <property type="nucleotide sequence ID" value="NZ_DUJU01000124.1"/>
</dbReference>
<evidence type="ECO:0000259" key="5">
    <source>
        <dbReference type="PROSITE" id="PS51898"/>
    </source>
</evidence>
<protein>
    <submittedName>
        <fullName evidence="7">Tyrosine-type recombinase/integrase</fullName>
    </submittedName>
</protein>
<organism evidence="7 8">
    <name type="scientific">Methanosarcina acetivorans</name>
    <dbReference type="NCBI Taxonomy" id="2214"/>
    <lineage>
        <taxon>Archaea</taxon>
        <taxon>Methanobacteriati</taxon>
        <taxon>Methanobacteriota</taxon>
        <taxon>Stenosarchaea group</taxon>
        <taxon>Methanomicrobia</taxon>
        <taxon>Methanosarcinales</taxon>
        <taxon>Methanosarcinaceae</taxon>
        <taxon>Methanosarcina</taxon>
    </lineage>
</organism>
<keyword evidence="2 4" id="KW-0238">DNA-binding</keyword>
<reference evidence="7" key="1">
    <citation type="journal article" date="2020" name="bioRxiv">
        <title>A rank-normalized archaeal taxonomy based on genome phylogeny resolves widespread incomplete and uneven classifications.</title>
        <authorList>
            <person name="Rinke C."/>
            <person name="Chuvochina M."/>
            <person name="Mussig A.J."/>
            <person name="Chaumeil P.-A."/>
            <person name="Waite D.W."/>
            <person name="Whitman W.B."/>
            <person name="Parks D.H."/>
            <person name="Hugenholtz P."/>
        </authorList>
    </citation>
    <scope>NUCLEOTIDE SEQUENCE</scope>
    <source>
        <strain evidence="7">UBA8876</strain>
    </source>
</reference>
<accession>A0A832W8V4</accession>
<dbReference type="InterPro" id="IPR050090">
    <property type="entry name" value="Tyrosine_recombinase_XerCD"/>
</dbReference>
<evidence type="ECO:0000256" key="4">
    <source>
        <dbReference type="PROSITE-ProRule" id="PRU01248"/>
    </source>
</evidence>
<keyword evidence="3" id="KW-0233">DNA recombination</keyword>
<dbReference type="InterPro" id="IPR004107">
    <property type="entry name" value="Integrase_SAM-like_N"/>
</dbReference>
<dbReference type="EMBL" id="DUJU01000124">
    <property type="protein sequence ID" value="HIH94473.1"/>
    <property type="molecule type" value="Genomic_DNA"/>
</dbReference>
<dbReference type="InterPro" id="IPR002104">
    <property type="entry name" value="Integrase_catalytic"/>
</dbReference>
<proteinExistence type="predicted"/>
<sequence length="387" mass="45042">MNDLDRFREKFENERDEYHPDNYRLLQRHFRKIANNAKLSDRTRENHYITLTRFGKWCKKPFGELTEDDILDYCEYLANSKRIVKGKQVKYNASTLYYYKSGLKRLLKDIKPELCKSLEIKTVSKIKAPSDMLTEEEIEKLLDACLNARDRALISTAYESGARRKELLSVKIRHVTFDQNGAVLFIPDSKTFERRVRLVFSSSYLRAWLDVHPRKNDQDAPVFCSLRSPFNVISHMGIVDQLKDLEKRSGIKKHLTMHLFRHSAATKMAKHLTEQQMKIALGWQPNSGMASVYVHLSGKDIDNAILKMNGIDTEEEDTNNKLKVTKCPRCREIQDSKASFCFKCGLPLNKEFSENIDSDFQQVTKNIIDFNDPDVKAQLLEFLTKNK</sequence>
<dbReference type="Gene3D" id="1.10.443.10">
    <property type="entry name" value="Intergrase catalytic core"/>
    <property type="match status" value="1"/>
</dbReference>
<dbReference type="GO" id="GO:0003677">
    <property type="term" value="F:DNA binding"/>
    <property type="evidence" value="ECO:0007669"/>
    <property type="project" value="UniProtKB-UniRule"/>
</dbReference>
<dbReference type="Pfam" id="PF13495">
    <property type="entry name" value="Phage_int_SAM_4"/>
    <property type="match status" value="1"/>
</dbReference>
<comment type="caution">
    <text evidence="7">The sequence shown here is derived from an EMBL/GenBank/DDBJ whole genome shotgun (WGS) entry which is preliminary data.</text>
</comment>
<dbReference type="InterPro" id="IPR044068">
    <property type="entry name" value="CB"/>
</dbReference>
<dbReference type="Proteomes" id="UP000600774">
    <property type="component" value="Unassembled WGS sequence"/>
</dbReference>
<evidence type="ECO:0000313" key="7">
    <source>
        <dbReference type="EMBL" id="HIH94473.1"/>
    </source>
</evidence>
<keyword evidence="1" id="KW-0229">DNA integration</keyword>
<dbReference type="InterPro" id="IPR013762">
    <property type="entry name" value="Integrase-like_cat_sf"/>
</dbReference>
<dbReference type="GO" id="GO:0015074">
    <property type="term" value="P:DNA integration"/>
    <property type="evidence" value="ECO:0007669"/>
    <property type="project" value="UniProtKB-KW"/>
</dbReference>
<dbReference type="SUPFAM" id="SSF56349">
    <property type="entry name" value="DNA breaking-rejoining enzymes"/>
    <property type="match status" value="1"/>
</dbReference>
<dbReference type="GO" id="GO:0006310">
    <property type="term" value="P:DNA recombination"/>
    <property type="evidence" value="ECO:0007669"/>
    <property type="project" value="UniProtKB-KW"/>
</dbReference>
<dbReference type="InterPro" id="IPR011010">
    <property type="entry name" value="DNA_brk_join_enz"/>
</dbReference>
<dbReference type="Pfam" id="PF00589">
    <property type="entry name" value="Phage_integrase"/>
    <property type="match status" value="1"/>
</dbReference>
<evidence type="ECO:0000256" key="2">
    <source>
        <dbReference type="ARBA" id="ARBA00023125"/>
    </source>
</evidence>
<name>A0A832W8V4_9EURY</name>
<evidence type="ECO:0000313" key="8">
    <source>
        <dbReference type="Proteomes" id="UP000600774"/>
    </source>
</evidence>
<dbReference type="InterPro" id="IPR010998">
    <property type="entry name" value="Integrase_recombinase_N"/>
</dbReference>
<feature type="domain" description="Tyr recombinase" evidence="5">
    <location>
        <begin position="128"/>
        <end position="306"/>
    </location>
</feature>
<dbReference type="AlphaFoldDB" id="A0A832W8V4"/>
<dbReference type="PANTHER" id="PTHR30349">
    <property type="entry name" value="PHAGE INTEGRASE-RELATED"/>
    <property type="match status" value="1"/>
</dbReference>
<dbReference type="GeneID" id="1474112"/>
<evidence type="ECO:0000256" key="3">
    <source>
        <dbReference type="ARBA" id="ARBA00023172"/>
    </source>
</evidence>
<dbReference type="PANTHER" id="PTHR30349:SF87">
    <property type="entry name" value="TRANSPOSASE A"/>
    <property type="match status" value="1"/>
</dbReference>